<keyword evidence="2" id="KW-1185">Reference proteome</keyword>
<proteinExistence type="predicted"/>
<evidence type="ECO:0000313" key="2">
    <source>
        <dbReference type="Proteomes" id="UP000729402"/>
    </source>
</evidence>
<reference evidence="1" key="1">
    <citation type="journal article" date="2021" name="bioRxiv">
        <title>Whole Genome Assembly and Annotation of Northern Wild Rice, Zizania palustris L., Supports a Whole Genome Duplication in the Zizania Genus.</title>
        <authorList>
            <person name="Haas M."/>
            <person name="Kono T."/>
            <person name="Macchietto M."/>
            <person name="Millas R."/>
            <person name="McGilp L."/>
            <person name="Shao M."/>
            <person name="Duquette J."/>
            <person name="Hirsch C.N."/>
            <person name="Kimball J."/>
        </authorList>
    </citation>
    <scope>NUCLEOTIDE SEQUENCE</scope>
    <source>
        <tissue evidence="1">Fresh leaf tissue</tissue>
    </source>
</reference>
<reference evidence="1" key="2">
    <citation type="submission" date="2021-02" db="EMBL/GenBank/DDBJ databases">
        <authorList>
            <person name="Kimball J.A."/>
            <person name="Haas M.W."/>
            <person name="Macchietto M."/>
            <person name="Kono T."/>
            <person name="Duquette J."/>
            <person name="Shao M."/>
        </authorList>
    </citation>
    <scope>NUCLEOTIDE SEQUENCE</scope>
    <source>
        <tissue evidence="1">Fresh leaf tissue</tissue>
    </source>
</reference>
<dbReference type="EMBL" id="JAAALK010000082">
    <property type="protein sequence ID" value="KAG8084007.1"/>
    <property type="molecule type" value="Genomic_DNA"/>
</dbReference>
<sequence length="98" mass="10404">MLLLVRGAHWKKLSHRAPAALWLCCSCDSRCQTQSDGVREAIAVGLAVGSQILGLLPPLLAAWPKACGKARSWRLCAVPPNDLLLSPTGSAESCRGAR</sequence>
<accession>A0A8J5TDV4</accession>
<name>A0A8J5TDV4_ZIZPA</name>
<comment type="caution">
    <text evidence="1">The sequence shown here is derived from an EMBL/GenBank/DDBJ whole genome shotgun (WGS) entry which is preliminary data.</text>
</comment>
<gene>
    <name evidence="1" type="ORF">GUJ93_ZPchr0010g11210</name>
</gene>
<dbReference type="AlphaFoldDB" id="A0A8J5TDV4"/>
<protein>
    <submittedName>
        <fullName evidence="1">Uncharacterized protein</fullName>
    </submittedName>
</protein>
<organism evidence="1 2">
    <name type="scientific">Zizania palustris</name>
    <name type="common">Northern wild rice</name>
    <dbReference type="NCBI Taxonomy" id="103762"/>
    <lineage>
        <taxon>Eukaryota</taxon>
        <taxon>Viridiplantae</taxon>
        <taxon>Streptophyta</taxon>
        <taxon>Embryophyta</taxon>
        <taxon>Tracheophyta</taxon>
        <taxon>Spermatophyta</taxon>
        <taxon>Magnoliopsida</taxon>
        <taxon>Liliopsida</taxon>
        <taxon>Poales</taxon>
        <taxon>Poaceae</taxon>
        <taxon>BOP clade</taxon>
        <taxon>Oryzoideae</taxon>
        <taxon>Oryzeae</taxon>
        <taxon>Zizaniinae</taxon>
        <taxon>Zizania</taxon>
    </lineage>
</organism>
<evidence type="ECO:0000313" key="1">
    <source>
        <dbReference type="EMBL" id="KAG8084007.1"/>
    </source>
</evidence>
<dbReference type="Proteomes" id="UP000729402">
    <property type="component" value="Unassembled WGS sequence"/>
</dbReference>